<dbReference type="EMBL" id="LT670844">
    <property type="protein sequence ID" value="SHK95758.1"/>
    <property type="molecule type" value="Genomic_DNA"/>
</dbReference>
<dbReference type="GO" id="GO:0003677">
    <property type="term" value="F:DNA binding"/>
    <property type="evidence" value="ECO:0007669"/>
    <property type="project" value="UniProtKB-UniRule"/>
</dbReference>
<dbReference type="Gene3D" id="1.10.150.130">
    <property type="match status" value="1"/>
</dbReference>
<dbReference type="SUPFAM" id="SSF56349">
    <property type="entry name" value="DNA breaking-rejoining enzymes"/>
    <property type="match status" value="1"/>
</dbReference>
<dbReference type="Pfam" id="PF00589">
    <property type="entry name" value="Phage_integrase"/>
    <property type="match status" value="1"/>
</dbReference>
<keyword evidence="4" id="KW-0233">DNA recombination</keyword>
<evidence type="ECO:0000256" key="2">
    <source>
        <dbReference type="ARBA" id="ARBA00022908"/>
    </source>
</evidence>
<keyword evidence="2" id="KW-0229">DNA integration</keyword>
<dbReference type="PROSITE" id="PS51900">
    <property type="entry name" value="CB"/>
    <property type="match status" value="1"/>
</dbReference>
<evidence type="ECO:0000256" key="4">
    <source>
        <dbReference type="ARBA" id="ARBA00023172"/>
    </source>
</evidence>
<evidence type="ECO:0000313" key="9">
    <source>
        <dbReference type="Proteomes" id="UP000189935"/>
    </source>
</evidence>
<dbReference type="PROSITE" id="PS51898">
    <property type="entry name" value="TYR_RECOMBINASE"/>
    <property type="match status" value="1"/>
</dbReference>
<evidence type="ECO:0000256" key="1">
    <source>
        <dbReference type="ARBA" id="ARBA00008857"/>
    </source>
</evidence>
<dbReference type="PANTHER" id="PTHR30349">
    <property type="entry name" value="PHAGE INTEGRASE-RELATED"/>
    <property type="match status" value="1"/>
</dbReference>
<feature type="domain" description="Core-binding (CB)" evidence="7">
    <location>
        <begin position="61"/>
        <end position="139"/>
    </location>
</feature>
<dbReference type="InterPro" id="IPR002104">
    <property type="entry name" value="Integrase_catalytic"/>
</dbReference>
<evidence type="ECO:0000256" key="5">
    <source>
        <dbReference type="PROSITE-ProRule" id="PRU01248"/>
    </source>
</evidence>
<sequence length="339" mass="38755">MVRVDLKGIAKVNSKGKTYYYAWRGGPRLRGEPGSPEFMAAYNEAVENHRTPDTARFRSLVTLYKASGDYKALADSTKRNWSRWLDRIGQYFGDLRIAQFDRPDKIRPVIRLWRSQWSDKPRTADYAMQVLSRVLSYAVDPLGKIAGNPCEGIKQLYSANRSEIIWTEADIAQLKKTCSADISHAVDLAAHTGLRLSDLLRLSWSHVGDDAITITTGKSKHRRTAMIPLYDDLRRVLEGIPKRSTTILTNVRRRPWTANGFGTAFNRAKIAAKMNERNLHFHDLRGTAVTKFYTANIPERVIAEILAWEEEHVAKIIRRYVDRTAATKALIRQINERRT</sequence>
<keyword evidence="3 5" id="KW-0238">DNA-binding</keyword>
<dbReference type="GO" id="GO:0006310">
    <property type="term" value="P:DNA recombination"/>
    <property type="evidence" value="ECO:0007669"/>
    <property type="project" value="UniProtKB-KW"/>
</dbReference>
<dbReference type="AlphaFoldDB" id="A0A1M6WPY9"/>
<name>A0A1M6WPY9_9BRAD</name>
<accession>A0A1M6WPY9</accession>
<dbReference type="InterPro" id="IPR010998">
    <property type="entry name" value="Integrase_recombinase_N"/>
</dbReference>
<evidence type="ECO:0000259" key="6">
    <source>
        <dbReference type="PROSITE" id="PS51898"/>
    </source>
</evidence>
<feature type="domain" description="Tyr recombinase" evidence="6">
    <location>
        <begin position="161"/>
        <end position="335"/>
    </location>
</feature>
<dbReference type="Gene3D" id="1.10.443.10">
    <property type="entry name" value="Intergrase catalytic core"/>
    <property type="match status" value="1"/>
</dbReference>
<gene>
    <name evidence="8" type="ORF">SAMN05444159_4629</name>
</gene>
<dbReference type="PANTHER" id="PTHR30349:SF64">
    <property type="entry name" value="PROPHAGE INTEGRASE INTD-RELATED"/>
    <property type="match status" value="1"/>
</dbReference>
<dbReference type="OrthoDB" id="8201432at2"/>
<dbReference type="InterPro" id="IPR044068">
    <property type="entry name" value="CB"/>
</dbReference>
<evidence type="ECO:0000313" key="8">
    <source>
        <dbReference type="EMBL" id="SHK95758.1"/>
    </source>
</evidence>
<reference evidence="8 9" key="1">
    <citation type="submission" date="2016-11" db="EMBL/GenBank/DDBJ databases">
        <authorList>
            <person name="Jaros S."/>
            <person name="Januszkiewicz K."/>
            <person name="Wedrychowicz H."/>
        </authorList>
    </citation>
    <scope>NUCLEOTIDE SEQUENCE [LARGE SCALE GENOMIC DNA]</scope>
    <source>
        <strain evidence="8 9">GAS499</strain>
    </source>
</reference>
<dbReference type="GO" id="GO:0015074">
    <property type="term" value="P:DNA integration"/>
    <property type="evidence" value="ECO:0007669"/>
    <property type="project" value="UniProtKB-KW"/>
</dbReference>
<evidence type="ECO:0000259" key="7">
    <source>
        <dbReference type="PROSITE" id="PS51900"/>
    </source>
</evidence>
<dbReference type="InterPro" id="IPR050090">
    <property type="entry name" value="Tyrosine_recombinase_XerCD"/>
</dbReference>
<proteinExistence type="inferred from homology"/>
<organism evidence="8 9">
    <name type="scientific">Bradyrhizobium lablabi</name>
    <dbReference type="NCBI Taxonomy" id="722472"/>
    <lineage>
        <taxon>Bacteria</taxon>
        <taxon>Pseudomonadati</taxon>
        <taxon>Pseudomonadota</taxon>
        <taxon>Alphaproteobacteria</taxon>
        <taxon>Hyphomicrobiales</taxon>
        <taxon>Nitrobacteraceae</taxon>
        <taxon>Bradyrhizobium</taxon>
    </lineage>
</organism>
<dbReference type="InterPro" id="IPR011010">
    <property type="entry name" value="DNA_brk_join_enz"/>
</dbReference>
<dbReference type="InterPro" id="IPR013762">
    <property type="entry name" value="Integrase-like_cat_sf"/>
</dbReference>
<comment type="similarity">
    <text evidence="1">Belongs to the 'phage' integrase family.</text>
</comment>
<dbReference type="RefSeq" id="WP_079541776.1">
    <property type="nucleotide sequence ID" value="NZ_LT670844.1"/>
</dbReference>
<evidence type="ECO:0000256" key="3">
    <source>
        <dbReference type="ARBA" id="ARBA00023125"/>
    </source>
</evidence>
<protein>
    <submittedName>
        <fullName evidence="8">Phage integrase family protein</fullName>
    </submittedName>
</protein>
<dbReference type="Proteomes" id="UP000189935">
    <property type="component" value="Chromosome I"/>
</dbReference>